<dbReference type="InterPro" id="IPR049712">
    <property type="entry name" value="Poly_export"/>
</dbReference>
<keyword evidence="8" id="KW-0625">Polysaccharide transport</keyword>
<keyword evidence="20" id="KW-1185">Reference proteome</keyword>
<evidence type="ECO:0000313" key="20">
    <source>
        <dbReference type="Proteomes" id="UP000320055"/>
    </source>
</evidence>
<dbReference type="Pfam" id="PF22461">
    <property type="entry name" value="SLBB_2"/>
    <property type="match status" value="1"/>
</dbReference>
<name>A0A563W252_9CYAN</name>
<dbReference type="OrthoDB" id="9793939at2"/>
<feature type="domain" description="Polysaccharide export protein N-terminal" evidence="16">
    <location>
        <begin position="72"/>
        <end position="143"/>
    </location>
</feature>
<evidence type="ECO:0000256" key="9">
    <source>
        <dbReference type="ARBA" id="ARBA00023065"/>
    </source>
</evidence>
<dbReference type="PANTHER" id="PTHR33619:SF3">
    <property type="entry name" value="POLYSACCHARIDE EXPORT PROTEIN GFCE-RELATED"/>
    <property type="match status" value="1"/>
</dbReference>
<evidence type="ECO:0000259" key="17">
    <source>
        <dbReference type="Pfam" id="PF10531"/>
    </source>
</evidence>
<evidence type="ECO:0000256" key="4">
    <source>
        <dbReference type="ARBA" id="ARBA00022452"/>
    </source>
</evidence>
<sequence length="498" mass="53574">MYLKNCDFFMKMNHILYQLVLNKTCQILTVTTSLLLIIQPTPIKAQTENVETQTPPTPTVSPEETIDFAQGESDYTLGSGDQIRLDIFQVEEYSGDYPVLVDGSISLPLVGNLNVDGLTLKEASNLVSQEYSTYLKRPIVTVGLVAPRPLKIGISGEVDNAGSYEVTLDAASPNFPTVTDMIEQAGGITTLADVRSVRVTRTVDGKEVSYNSDLWSLLTEGRLRQDISLRDGDTIFIPTVDELDTGELTRLSEASFGIQTDKPVKVAVVGEIYRPGSHTVQPEQLGGGNQNNGQQRASSPPTLSQAVQAAGGIKPLANVKEVEVRRRTWDGTEKVLAVDLWELIKAGDIGKDVILQDGDRIVIPKATALAVEDARINSTLESQITVNVVGEVVNPGAQTVDPNTPLNQAILAAGGFDNQRANKGKVELVRLNNDGTVDKRQIQVDLAQGIDEETNPILRNQDVVVVSRSGLTSAADGAGTVLSPVGGALGILRFIFGF</sequence>
<comment type="subcellular location">
    <subcellularLocation>
        <location evidence="1">Cell outer membrane</location>
        <topology evidence="1">Multi-pass membrane protein</topology>
    </subcellularLocation>
</comment>
<dbReference type="PANTHER" id="PTHR33619">
    <property type="entry name" value="POLYSACCHARIDE EXPORT PROTEIN GFCE-RELATED"/>
    <property type="match status" value="1"/>
</dbReference>
<feature type="domain" description="Soluble ligand binding" evidence="17">
    <location>
        <begin position="386"/>
        <end position="437"/>
    </location>
</feature>
<evidence type="ECO:0000256" key="7">
    <source>
        <dbReference type="ARBA" id="ARBA00022729"/>
    </source>
</evidence>
<protein>
    <submittedName>
        <fullName evidence="19">Polysaccharide export protein</fullName>
    </submittedName>
</protein>
<dbReference type="Pfam" id="PF10531">
    <property type="entry name" value="SLBB"/>
    <property type="match status" value="1"/>
</dbReference>
<keyword evidence="6" id="KW-0812">Transmembrane</keyword>
<feature type="domain" description="SLBB" evidence="18">
    <location>
        <begin position="151"/>
        <end position="237"/>
    </location>
</feature>
<evidence type="ECO:0000313" key="19">
    <source>
        <dbReference type="EMBL" id="VEP17746.1"/>
    </source>
</evidence>
<organism evidence="19 20">
    <name type="scientific">Hyella patelloides LEGE 07179</name>
    <dbReference type="NCBI Taxonomy" id="945734"/>
    <lineage>
        <taxon>Bacteria</taxon>
        <taxon>Bacillati</taxon>
        <taxon>Cyanobacteriota</taxon>
        <taxon>Cyanophyceae</taxon>
        <taxon>Pleurocapsales</taxon>
        <taxon>Hyellaceae</taxon>
        <taxon>Hyella</taxon>
    </lineage>
</organism>
<evidence type="ECO:0000256" key="3">
    <source>
        <dbReference type="ARBA" id="ARBA00022448"/>
    </source>
</evidence>
<dbReference type="InterPro" id="IPR019554">
    <property type="entry name" value="Soluble_ligand-bd"/>
</dbReference>
<evidence type="ECO:0000259" key="16">
    <source>
        <dbReference type="Pfam" id="PF02563"/>
    </source>
</evidence>
<evidence type="ECO:0000256" key="2">
    <source>
        <dbReference type="ARBA" id="ARBA00009450"/>
    </source>
</evidence>
<evidence type="ECO:0000256" key="1">
    <source>
        <dbReference type="ARBA" id="ARBA00004571"/>
    </source>
</evidence>
<dbReference type="Pfam" id="PF02563">
    <property type="entry name" value="Poly_export"/>
    <property type="match status" value="1"/>
</dbReference>
<keyword evidence="9" id="KW-0406">Ion transport</keyword>
<proteinExistence type="inferred from homology"/>
<feature type="region of interest" description="Disordered" evidence="15">
    <location>
        <begin position="277"/>
        <end position="302"/>
    </location>
</feature>
<keyword evidence="14" id="KW-0449">Lipoprotein</keyword>
<keyword evidence="3" id="KW-0813">Transport</keyword>
<evidence type="ECO:0000259" key="18">
    <source>
        <dbReference type="Pfam" id="PF22461"/>
    </source>
</evidence>
<evidence type="ECO:0000256" key="5">
    <source>
        <dbReference type="ARBA" id="ARBA00022597"/>
    </source>
</evidence>
<accession>A0A563W252</accession>
<dbReference type="GO" id="GO:0009279">
    <property type="term" value="C:cell outer membrane"/>
    <property type="evidence" value="ECO:0007669"/>
    <property type="project" value="UniProtKB-SubCell"/>
</dbReference>
<evidence type="ECO:0000256" key="6">
    <source>
        <dbReference type="ARBA" id="ARBA00022692"/>
    </source>
</evidence>
<dbReference type="EMBL" id="CAACVJ010000601">
    <property type="protein sequence ID" value="VEP17746.1"/>
    <property type="molecule type" value="Genomic_DNA"/>
</dbReference>
<dbReference type="GO" id="GO:0046930">
    <property type="term" value="C:pore complex"/>
    <property type="evidence" value="ECO:0007669"/>
    <property type="project" value="UniProtKB-KW"/>
</dbReference>
<dbReference type="InterPro" id="IPR003715">
    <property type="entry name" value="Poly_export_N"/>
</dbReference>
<dbReference type="GO" id="GO:0015288">
    <property type="term" value="F:porin activity"/>
    <property type="evidence" value="ECO:0007669"/>
    <property type="project" value="UniProtKB-KW"/>
</dbReference>
<keyword evidence="13" id="KW-0998">Cell outer membrane</keyword>
<dbReference type="GO" id="GO:0015159">
    <property type="term" value="F:polysaccharide transmembrane transporter activity"/>
    <property type="evidence" value="ECO:0007669"/>
    <property type="project" value="InterPro"/>
</dbReference>
<dbReference type="Proteomes" id="UP000320055">
    <property type="component" value="Unassembled WGS sequence"/>
</dbReference>
<evidence type="ECO:0000256" key="13">
    <source>
        <dbReference type="ARBA" id="ARBA00023237"/>
    </source>
</evidence>
<evidence type="ECO:0000256" key="8">
    <source>
        <dbReference type="ARBA" id="ARBA00023047"/>
    </source>
</evidence>
<dbReference type="Gene3D" id="3.30.1950.10">
    <property type="entry name" value="wza like domain"/>
    <property type="match status" value="1"/>
</dbReference>
<dbReference type="AlphaFoldDB" id="A0A563W252"/>
<evidence type="ECO:0000256" key="11">
    <source>
        <dbReference type="ARBA" id="ARBA00023136"/>
    </source>
</evidence>
<evidence type="ECO:0000256" key="14">
    <source>
        <dbReference type="ARBA" id="ARBA00023288"/>
    </source>
</evidence>
<keyword evidence="7" id="KW-0732">Signal</keyword>
<reference evidence="19 20" key="1">
    <citation type="submission" date="2019-01" db="EMBL/GenBank/DDBJ databases">
        <authorList>
            <person name="Brito A."/>
        </authorList>
    </citation>
    <scope>NUCLEOTIDE SEQUENCE [LARGE SCALE GENOMIC DNA]</scope>
    <source>
        <strain evidence="19">1</strain>
    </source>
</reference>
<keyword evidence="4" id="KW-1134">Transmembrane beta strand</keyword>
<keyword evidence="5" id="KW-0762">Sugar transport</keyword>
<dbReference type="GO" id="GO:0006811">
    <property type="term" value="P:monoatomic ion transport"/>
    <property type="evidence" value="ECO:0007669"/>
    <property type="project" value="UniProtKB-KW"/>
</dbReference>
<dbReference type="InterPro" id="IPR054765">
    <property type="entry name" value="SLBB_dom"/>
</dbReference>
<comment type="similarity">
    <text evidence="2">Belongs to the BexD/CtrA/VexA family.</text>
</comment>
<dbReference type="Gene3D" id="3.10.560.10">
    <property type="entry name" value="Outer membrane lipoprotein wza domain like"/>
    <property type="match status" value="3"/>
</dbReference>
<evidence type="ECO:0000256" key="10">
    <source>
        <dbReference type="ARBA" id="ARBA00023114"/>
    </source>
</evidence>
<gene>
    <name evidence="19" type="ORF">H1P_640013</name>
</gene>
<keyword evidence="10" id="KW-0626">Porin</keyword>
<keyword evidence="11" id="KW-0472">Membrane</keyword>
<keyword evidence="12" id="KW-0564">Palmitate</keyword>
<evidence type="ECO:0000256" key="15">
    <source>
        <dbReference type="SAM" id="MobiDB-lite"/>
    </source>
</evidence>
<evidence type="ECO:0000256" key="12">
    <source>
        <dbReference type="ARBA" id="ARBA00023139"/>
    </source>
</evidence>